<keyword evidence="7" id="KW-1185">Reference proteome</keyword>
<dbReference type="GO" id="GO:0006574">
    <property type="term" value="P:L-valine catabolic process"/>
    <property type="evidence" value="ECO:0007669"/>
    <property type="project" value="TreeGrafter"/>
</dbReference>
<dbReference type="Pfam" id="PF16113">
    <property type="entry name" value="ECH_2"/>
    <property type="match status" value="1"/>
</dbReference>
<dbReference type="InterPro" id="IPR032259">
    <property type="entry name" value="HIBYL-CoA-H"/>
</dbReference>
<dbReference type="EMBL" id="KV901745">
    <property type="protein sequence ID" value="OON15786.1"/>
    <property type="molecule type" value="Genomic_DNA"/>
</dbReference>
<accession>A0A1S8WMU6</accession>
<dbReference type="GO" id="GO:0003860">
    <property type="term" value="F:3-hydroxyisobutyryl-CoA hydrolase activity"/>
    <property type="evidence" value="ECO:0007669"/>
    <property type="project" value="UniProtKB-EC"/>
</dbReference>
<evidence type="ECO:0000256" key="2">
    <source>
        <dbReference type="ARBA" id="ARBA00005254"/>
    </source>
</evidence>
<evidence type="ECO:0000256" key="4">
    <source>
        <dbReference type="ARBA" id="ARBA00022801"/>
    </source>
</evidence>
<dbReference type="PANTHER" id="PTHR43176">
    <property type="entry name" value="3-HYDROXYISOBUTYRYL-COA HYDROLASE-RELATED"/>
    <property type="match status" value="1"/>
</dbReference>
<evidence type="ECO:0000313" key="7">
    <source>
        <dbReference type="Proteomes" id="UP000243686"/>
    </source>
</evidence>
<evidence type="ECO:0000256" key="3">
    <source>
        <dbReference type="ARBA" id="ARBA00011915"/>
    </source>
</evidence>
<dbReference type="Gene3D" id="3.90.226.10">
    <property type="entry name" value="2-enoyl-CoA Hydratase, Chain A, domain 1"/>
    <property type="match status" value="1"/>
</dbReference>
<comment type="catalytic activity">
    <reaction evidence="1">
        <text>3-hydroxy-2-methylpropanoyl-CoA + H2O = 3-hydroxy-2-methylpropanoate + CoA + H(+)</text>
        <dbReference type="Rhea" id="RHEA:20888"/>
        <dbReference type="ChEBI" id="CHEBI:11805"/>
        <dbReference type="ChEBI" id="CHEBI:15377"/>
        <dbReference type="ChEBI" id="CHEBI:15378"/>
        <dbReference type="ChEBI" id="CHEBI:57287"/>
        <dbReference type="ChEBI" id="CHEBI:57340"/>
        <dbReference type="EC" id="3.1.2.4"/>
    </reaction>
</comment>
<reference evidence="6 7" key="1">
    <citation type="submission" date="2015-03" db="EMBL/GenBank/DDBJ databases">
        <title>Draft genome of the nematode, Opisthorchis viverrini.</title>
        <authorList>
            <person name="Mitreva M."/>
        </authorList>
    </citation>
    <scope>NUCLEOTIDE SEQUENCE [LARGE SCALE GENOMIC DNA]</scope>
    <source>
        <strain evidence="6">Khon Kaen</strain>
    </source>
</reference>
<dbReference type="AlphaFoldDB" id="A0A1S8WMU6"/>
<name>A0A1S8WMU6_OPIVI</name>
<dbReference type="Proteomes" id="UP000243686">
    <property type="component" value="Unassembled WGS sequence"/>
</dbReference>
<dbReference type="GO" id="GO:0005739">
    <property type="term" value="C:mitochondrion"/>
    <property type="evidence" value="ECO:0007669"/>
    <property type="project" value="TreeGrafter"/>
</dbReference>
<sequence>MEFRLSQHFVRGHNFPEGVRAILIDKDNKPKWNPSTLSAVTQELVDSYFSAIPGIADWTP</sequence>
<dbReference type="InterPro" id="IPR045004">
    <property type="entry name" value="ECH_dom"/>
</dbReference>
<evidence type="ECO:0000313" key="6">
    <source>
        <dbReference type="EMBL" id="OON15786.1"/>
    </source>
</evidence>
<comment type="similarity">
    <text evidence="2">Belongs to the enoyl-CoA hydratase/isomerase family.</text>
</comment>
<dbReference type="EC" id="3.1.2.4" evidence="3"/>
<evidence type="ECO:0000259" key="5">
    <source>
        <dbReference type="Pfam" id="PF16113"/>
    </source>
</evidence>
<dbReference type="PANTHER" id="PTHR43176:SF3">
    <property type="entry name" value="3-HYDROXYISOBUTYRYL-COA HYDROLASE, MITOCHONDRIAL"/>
    <property type="match status" value="1"/>
</dbReference>
<evidence type="ECO:0000256" key="1">
    <source>
        <dbReference type="ARBA" id="ARBA00001709"/>
    </source>
</evidence>
<keyword evidence="4" id="KW-0378">Hydrolase</keyword>
<feature type="domain" description="Enoyl-CoA hydratase/isomerase" evidence="5">
    <location>
        <begin position="1"/>
        <end position="49"/>
    </location>
</feature>
<protein>
    <recommendedName>
        <fullName evidence="3">3-hydroxyisobutyryl-CoA hydrolase</fullName>
        <ecNumber evidence="3">3.1.2.4</ecNumber>
    </recommendedName>
</protein>
<organism evidence="6 7">
    <name type="scientific">Opisthorchis viverrini</name>
    <name type="common">Southeast Asian liver fluke</name>
    <dbReference type="NCBI Taxonomy" id="6198"/>
    <lineage>
        <taxon>Eukaryota</taxon>
        <taxon>Metazoa</taxon>
        <taxon>Spiralia</taxon>
        <taxon>Lophotrochozoa</taxon>
        <taxon>Platyhelminthes</taxon>
        <taxon>Trematoda</taxon>
        <taxon>Digenea</taxon>
        <taxon>Opisthorchiida</taxon>
        <taxon>Opisthorchiata</taxon>
        <taxon>Opisthorchiidae</taxon>
        <taxon>Opisthorchis</taxon>
    </lineage>
</organism>
<proteinExistence type="inferred from homology"/>
<gene>
    <name evidence="6" type="ORF">X801_08407</name>
</gene>